<dbReference type="HOGENOM" id="CLU_479794_0_0_1"/>
<dbReference type="VEuPathDB" id="FungiDB:Z518_09773"/>
<feature type="region of interest" description="Disordered" evidence="1">
    <location>
        <begin position="148"/>
        <end position="196"/>
    </location>
</feature>
<organism evidence="3 4">
    <name type="scientific">Rhinocladiella mackenziei CBS 650.93</name>
    <dbReference type="NCBI Taxonomy" id="1442369"/>
    <lineage>
        <taxon>Eukaryota</taxon>
        <taxon>Fungi</taxon>
        <taxon>Dikarya</taxon>
        <taxon>Ascomycota</taxon>
        <taxon>Pezizomycotina</taxon>
        <taxon>Eurotiomycetes</taxon>
        <taxon>Chaetothyriomycetidae</taxon>
        <taxon>Chaetothyriales</taxon>
        <taxon>Herpotrichiellaceae</taxon>
        <taxon>Rhinocladiella</taxon>
    </lineage>
</organism>
<dbReference type="GeneID" id="25297844"/>
<keyword evidence="4" id="KW-1185">Reference proteome</keyword>
<protein>
    <submittedName>
        <fullName evidence="3">Rhinocladiella mackenziei CBS 650.93 unplaced genomic scaffold supercont1.8, whole genome shotgun sequence</fullName>
    </submittedName>
</protein>
<feature type="compositionally biased region" description="Polar residues" evidence="1">
    <location>
        <begin position="165"/>
        <end position="196"/>
    </location>
</feature>
<dbReference type="Pfam" id="PF19189">
    <property type="entry name" value="Mtf2"/>
    <property type="match status" value="1"/>
</dbReference>
<name>A0A0D2GQW6_9EURO</name>
<sequence length="537" mass="60821">MAVGRIELPFLYQNRTILRWPVRRSPTTRRYFSSQSHSESLKDNHEILPSSNTGSFLKEKASRIAEEQTIPKPISSTIGTAINSTITASERRAFDTILRFSTRQPEPSGVKKQSPFVDAVDTDIENILSIFSSSVRCHQTERETVIAGQRELDAASPRPVGDQQPEPTITRKSNSAVESESISRSTNESLSKASFTTNQRQLGAPLRYVVSRDTAPEPELTSPELSFKQIASSKHFRRFDEHIQHAVRERMTEISEALQAAAASTTKRGDIAMWEVCEEQIFSLASSLKPIRRKQSSVIGPHKFTFSLLQSDNPPELLEAAEREFRDSAPVTPNTTVATRSLPETHEPLSETRFKPWTDLTILHHVYPAALLLALRLYIEHFPESQLAHNLLPRIRSLGHTSYVLGASPQFYNSLMSLVWLTRSSLREIDALLSEMERGGVELNEETYRILTRLENERAEDLTRDERHAGVLRGSRGAAWWKRHEQLFWFPRIADWLGLVKGRLLMTQANEQVAQRHAAADHEWRFSGSNVAEPSIK</sequence>
<evidence type="ECO:0000259" key="2">
    <source>
        <dbReference type="Pfam" id="PF19189"/>
    </source>
</evidence>
<dbReference type="GO" id="GO:0005739">
    <property type="term" value="C:mitochondrion"/>
    <property type="evidence" value="ECO:0007669"/>
    <property type="project" value="InterPro"/>
</dbReference>
<evidence type="ECO:0000313" key="4">
    <source>
        <dbReference type="Proteomes" id="UP000053617"/>
    </source>
</evidence>
<evidence type="ECO:0000313" key="3">
    <source>
        <dbReference type="EMBL" id="KIX00708.1"/>
    </source>
</evidence>
<dbReference type="InterPro" id="IPR040009">
    <property type="entry name" value="Mtf2/C5D6.12-like"/>
</dbReference>
<evidence type="ECO:0000256" key="1">
    <source>
        <dbReference type="SAM" id="MobiDB-lite"/>
    </source>
</evidence>
<accession>A0A0D2GQW6</accession>
<gene>
    <name evidence="3" type="ORF">Z518_09773</name>
</gene>
<dbReference type="OrthoDB" id="2444174at2759"/>
<feature type="domain" description="Mtf2-like C-terminal" evidence="2">
    <location>
        <begin position="255"/>
        <end position="475"/>
    </location>
</feature>
<dbReference type="AlphaFoldDB" id="A0A0D2GQW6"/>
<dbReference type="InterPro" id="IPR043837">
    <property type="entry name" value="Mtf2-like_C"/>
</dbReference>
<dbReference type="PANTHER" id="PTHR39468:SF1">
    <property type="entry name" value="MTF2-LIKE C-TERMINAL DOMAIN-CONTAINING PROTEIN"/>
    <property type="match status" value="1"/>
</dbReference>
<proteinExistence type="predicted"/>
<dbReference type="PANTHER" id="PTHR39468">
    <property type="entry name" value="CHROMOSOME 7, WHOLE GENOME SHOTGUN SEQUENCE"/>
    <property type="match status" value="1"/>
</dbReference>
<dbReference type="Proteomes" id="UP000053617">
    <property type="component" value="Unassembled WGS sequence"/>
</dbReference>
<dbReference type="STRING" id="1442369.A0A0D2GQW6"/>
<dbReference type="EMBL" id="KN847482">
    <property type="protein sequence ID" value="KIX00708.1"/>
    <property type="molecule type" value="Genomic_DNA"/>
</dbReference>
<reference evidence="3 4" key="1">
    <citation type="submission" date="2015-01" db="EMBL/GenBank/DDBJ databases">
        <title>The Genome Sequence of Rhinocladiella mackenzie CBS 650.93.</title>
        <authorList>
            <consortium name="The Broad Institute Genomics Platform"/>
            <person name="Cuomo C."/>
            <person name="de Hoog S."/>
            <person name="Gorbushina A."/>
            <person name="Stielow B."/>
            <person name="Teixiera M."/>
            <person name="Abouelleil A."/>
            <person name="Chapman S.B."/>
            <person name="Priest M."/>
            <person name="Young S.K."/>
            <person name="Wortman J."/>
            <person name="Nusbaum C."/>
            <person name="Birren B."/>
        </authorList>
    </citation>
    <scope>NUCLEOTIDE SEQUENCE [LARGE SCALE GENOMIC DNA]</scope>
    <source>
        <strain evidence="3 4">CBS 650.93</strain>
    </source>
</reference>
<dbReference type="RefSeq" id="XP_013267844.1">
    <property type="nucleotide sequence ID" value="XM_013412390.1"/>
</dbReference>